<gene>
    <name evidence="1" type="ORF">LCPAC404_00230</name>
</gene>
<evidence type="ECO:0000313" key="1">
    <source>
        <dbReference type="EMBL" id="QBK93319.1"/>
    </source>
</evidence>
<name>A0A481ZE78_9VIRU</name>
<dbReference type="InterPro" id="IPR023296">
    <property type="entry name" value="Glyco_hydro_beta-prop_sf"/>
</dbReference>
<organism evidence="1">
    <name type="scientific">Pithovirus LCPAC404</name>
    <dbReference type="NCBI Taxonomy" id="2506597"/>
    <lineage>
        <taxon>Viruses</taxon>
        <taxon>Pithoviruses</taxon>
    </lineage>
</organism>
<proteinExistence type="predicted"/>
<reference evidence="1" key="1">
    <citation type="journal article" date="2019" name="MBio">
        <title>Virus Genomes from Deep Sea Sediments Expand the Ocean Megavirome and Support Independent Origins of Viral Gigantism.</title>
        <authorList>
            <person name="Backstrom D."/>
            <person name="Yutin N."/>
            <person name="Jorgensen S.L."/>
            <person name="Dharamshi J."/>
            <person name="Homa F."/>
            <person name="Zaremba-Niedwiedzka K."/>
            <person name="Spang A."/>
            <person name="Wolf Y.I."/>
            <person name="Koonin E.V."/>
            <person name="Ettema T.J."/>
        </authorList>
    </citation>
    <scope>NUCLEOTIDE SEQUENCE</scope>
</reference>
<accession>A0A481ZE78</accession>
<protein>
    <submittedName>
        <fullName evidence="1">Uncharacterized protein</fullName>
    </submittedName>
</protein>
<sequence length="576" mass="65705">MAVSPTICAIVTDPDEEVDCFIDKIRLSSGNLTTPCGCDYHLYLNDGETLEYADNDHAMQVKSGLVRSSYLIPVVLEGTKNGILQERIIKCNCNGLSLTDSMITLLSGIHIETEDVDSHPFGKIKQLISKEKLGEAMSLLNKCDAENSIVSYLKSKCVEDDKSKTAYLFIALSTGDDVMKRMILSSMSQKLLEHRNAAWDVVKTIDCLNKSYKHGDIYSLDSDSQHDHVEHILSYYKGDIDRGRKSTDRLILGNSVPGMLKHIAVNNQKFYAEKIRSTVIAIEPECDKFYVETNPSIVRRQNGYTILCRTVNYDYKNKQWVPRDGGKIIRTRNLLLDIDDDFNIVKQRRIELHPNLQYQRERVHPWIKGHEDCRLFLRGDELWYTYTSLDTNPLGYHQISMCKLNDDAQVVQLVPLLRHNNTTQKNWLSFAIDDQIYCVYSYSPLTILKVDQNTGECGALDGFRGLQSKIFRGSTGPIPYESPSGVKGWLLMVHNTSVDRVYLQRWVWLDENFVMKAASSAFYFTKIGVEFPVGMCESHTKNEIIVTFGIEDKQGAACRIKYDTINKYLWENGTKL</sequence>
<dbReference type="EMBL" id="MK500594">
    <property type="protein sequence ID" value="QBK93319.1"/>
    <property type="molecule type" value="Genomic_DNA"/>
</dbReference>
<dbReference type="Gene3D" id="2.115.10.20">
    <property type="entry name" value="Glycosyl hydrolase domain, family 43"/>
    <property type="match status" value="1"/>
</dbReference>